<comment type="caution">
    <text evidence="1">The sequence shown here is derived from an EMBL/GenBank/DDBJ whole genome shotgun (WGS) entry which is preliminary data.</text>
</comment>
<proteinExistence type="predicted"/>
<accession>A0A4U5NLH1</accession>
<dbReference type="GO" id="GO:0003697">
    <property type="term" value="F:single-stranded DNA binding"/>
    <property type="evidence" value="ECO:0007669"/>
    <property type="project" value="TreeGrafter"/>
</dbReference>
<dbReference type="GO" id="GO:0000730">
    <property type="term" value="P:DNA recombinase assembly"/>
    <property type="evidence" value="ECO:0007669"/>
    <property type="project" value="TreeGrafter"/>
</dbReference>
<protein>
    <submittedName>
        <fullName evidence="1">Uncharacterized protein</fullName>
    </submittedName>
</protein>
<dbReference type="EMBL" id="RCHU01001022">
    <property type="protein sequence ID" value="TKR83724.1"/>
    <property type="molecule type" value="Genomic_DNA"/>
</dbReference>
<dbReference type="GO" id="GO:0070192">
    <property type="term" value="P:chromosome organization involved in meiotic cell cycle"/>
    <property type="evidence" value="ECO:0007669"/>
    <property type="project" value="TreeGrafter"/>
</dbReference>
<dbReference type="GO" id="GO:0007131">
    <property type="term" value="P:reciprocal meiotic recombination"/>
    <property type="evidence" value="ECO:0007669"/>
    <property type="project" value="TreeGrafter"/>
</dbReference>
<dbReference type="GO" id="GO:0000794">
    <property type="term" value="C:condensed nuclear chromosome"/>
    <property type="evidence" value="ECO:0007669"/>
    <property type="project" value="TreeGrafter"/>
</dbReference>
<dbReference type="AlphaFoldDB" id="A0A4U5NLH1"/>
<sequence length="196" mass="21740">MTATLKEKEQNQLQLVEREEMDDEDDLFEAIDKSKLQIMSSLSLSASPINLTGIKGLSEAKADKICEAAEKIVNYGYITRSDALLKRKSVIHITTGSQALDELLGGSLITLRFTRTVVLVGLRLRLSQKLLGNSGSSLILLLNKVVGGMSVAVTPHYLDFRFGNDNMCSKLRKICIPIAFAASYKHAWWERKGCLH</sequence>
<dbReference type="GO" id="GO:0003690">
    <property type="term" value="F:double-stranded DNA binding"/>
    <property type="evidence" value="ECO:0007669"/>
    <property type="project" value="TreeGrafter"/>
</dbReference>
<evidence type="ECO:0000313" key="1">
    <source>
        <dbReference type="EMBL" id="TKR83724.1"/>
    </source>
</evidence>
<dbReference type="PANTHER" id="PTHR22942:SF30">
    <property type="entry name" value="MEIOTIC RECOMBINATION PROTEIN DMC1_LIM15 HOMOLOG"/>
    <property type="match status" value="1"/>
</dbReference>
<dbReference type="GO" id="GO:0008094">
    <property type="term" value="F:ATP-dependent activity, acting on DNA"/>
    <property type="evidence" value="ECO:0007669"/>
    <property type="project" value="TreeGrafter"/>
</dbReference>
<reference evidence="1" key="1">
    <citation type="submission" date="2018-10" db="EMBL/GenBank/DDBJ databases">
        <title>Population genomic analysis revealed the cold adaptation of white poplar.</title>
        <authorList>
            <person name="Liu Y.-J."/>
        </authorList>
    </citation>
    <scope>NUCLEOTIDE SEQUENCE [LARGE SCALE GENOMIC DNA]</scope>
    <source>
        <strain evidence="1">PAL-ZL1</strain>
    </source>
</reference>
<organism evidence="1">
    <name type="scientific">Populus alba</name>
    <name type="common">White poplar</name>
    <dbReference type="NCBI Taxonomy" id="43335"/>
    <lineage>
        <taxon>Eukaryota</taxon>
        <taxon>Viridiplantae</taxon>
        <taxon>Streptophyta</taxon>
        <taxon>Embryophyta</taxon>
        <taxon>Tracheophyta</taxon>
        <taxon>Spermatophyta</taxon>
        <taxon>Magnoliopsida</taxon>
        <taxon>eudicotyledons</taxon>
        <taxon>Gunneridae</taxon>
        <taxon>Pentapetalae</taxon>
        <taxon>rosids</taxon>
        <taxon>fabids</taxon>
        <taxon>Malpighiales</taxon>
        <taxon>Salicaceae</taxon>
        <taxon>Saliceae</taxon>
        <taxon>Populus</taxon>
    </lineage>
</organism>
<dbReference type="PANTHER" id="PTHR22942">
    <property type="entry name" value="RECA/RAD51/RADA DNA STRAND-PAIRING FAMILY MEMBER"/>
    <property type="match status" value="1"/>
</dbReference>
<dbReference type="GO" id="GO:0000150">
    <property type="term" value="F:DNA strand exchange activity"/>
    <property type="evidence" value="ECO:0007669"/>
    <property type="project" value="TreeGrafter"/>
</dbReference>
<dbReference type="GO" id="GO:0006312">
    <property type="term" value="P:mitotic recombination"/>
    <property type="evidence" value="ECO:0007669"/>
    <property type="project" value="TreeGrafter"/>
</dbReference>
<dbReference type="STRING" id="43335.A0A4U5NLH1"/>
<name>A0A4U5NLH1_POPAL</name>
<gene>
    <name evidence="1" type="ORF">D5086_0000264950</name>
</gene>
<dbReference type="GO" id="GO:0042148">
    <property type="term" value="P:DNA strand invasion"/>
    <property type="evidence" value="ECO:0007669"/>
    <property type="project" value="TreeGrafter"/>
</dbReference>
<dbReference type="Gene3D" id="1.10.150.20">
    <property type="entry name" value="5' to 3' exonuclease, C-terminal subdomain"/>
    <property type="match status" value="1"/>
</dbReference>